<evidence type="ECO:0000256" key="1">
    <source>
        <dbReference type="SAM" id="MobiDB-lite"/>
    </source>
</evidence>
<accession>A0ABR1F6X6</accession>
<dbReference type="RefSeq" id="XP_064768633.1">
    <property type="nucleotide sequence ID" value="XM_064912610.1"/>
</dbReference>
<reference evidence="4 5" key="1">
    <citation type="submission" date="2024-03" db="EMBL/GenBank/DDBJ databases">
        <title>Genome-scale model development and genomic sequencing of the oleaginous clade Lipomyces.</title>
        <authorList>
            <consortium name="Lawrence Berkeley National Laboratory"/>
            <person name="Czajka J.J."/>
            <person name="Han Y."/>
            <person name="Kim J."/>
            <person name="Mondo S.J."/>
            <person name="Hofstad B.A."/>
            <person name="Robles A."/>
            <person name="Haridas S."/>
            <person name="Riley R."/>
            <person name="LaButti K."/>
            <person name="Pangilinan J."/>
            <person name="Andreopoulos W."/>
            <person name="Lipzen A."/>
            <person name="Yan J."/>
            <person name="Wang M."/>
            <person name="Ng V."/>
            <person name="Grigoriev I.V."/>
            <person name="Spatafora J.W."/>
            <person name="Magnuson J.K."/>
            <person name="Baker S.E."/>
            <person name="Pomraning K.R."/>
        </authorList>
    </citation>
    <scope>NUCLEOTIDE SEQUENCE [LARGE SCALE GENOMIC DNA]</scope>
    <source>
        <strain evidence="4 5">Phaff 52-87</strain>
    </source>
</reference>
<evidence type="ECO:0000313" key="5">
    <source>
        <dbReference type="Proteomes" id="UP001498771"/>
    </source>
</evidence>
<sequence length="795" mass="90492">MLQHSASMRLPTTLLLFSVRLSCSASPVLFPSSSSSSSSVSWYPVLHPQTMTVIWILTRRARLRRRRLLSYFLVTAVVLTLFLQNRTINSSPAGPRDGTYASNLYAFSNKVSAHLQRSCHQILGCDKPADASLTTTSSSLVPSPTPVVISKEEQRKINEKKARWENFAAQYRRNRELHFDPNPLKQLAYCSSKQKKPGVHSNFLTNAVTDEGTMARVEFLWGDRTPRYNPNILPYPPGSKLPYLGIARISPLRSLYHHELVWCDLKWIQSRTIGRTMLECDGRAKTIQFEKEWPTPPGLCKTIPFLSLMQGHTDPRVFFSPRGEPLMVVGTNGRHNCLHQYVIDLRAVIPDLGAKMKLENVPVRYKKLTELTRPVLSEVEKNWFVMYDEKNVGWIQHDTNRRTVSLLDPPPAKKKGALPEVVNIGNKTPKVVTSLIQTFKDKRTSANDLHQASNTLRVTLCDFPCIPTIHNTVIVEILHVKYKNFYELFYRRFAVIMNATAPFDIIGRTGSLHYAGVDEKTMVYTVSMIWDSQHYARHEPWDEKKHGGQEVWRVLNERDRINDEKWQKKMEDRDRRLKQEKEEKRKQLMREKQADETVEQERLQSERTHMVKQEEDELESERAASKKADDKAEADEDSGSWARRMRSGIEKLAELQVRFGNGANFFQAFASEDSVSSTTAISTKTQAPVLSTTTSQTADAKATIKKREVPNTLTTLVTTTTPSTDIPKATTTPSTTPAKKEQPQPALVQNPFVNPYYHGWLNDVLMINFGINDAEAGFLHVTARDLLDCILVNEG</sequence>
<dbReference type="CDD" id="cd22249">
    <property type="entry name" value="UDM1_RNF168_RNF169-like"/>
    <property type="match status" value="1"/>
</dbReference>
<evidence type="ECO:0000313" key="4">
    <source>
        <dbReference type="EMBL" id="KAK7205600.1"/>
    </source>
</evidence>
<protein>
    <submittedName>
        <fullName evidence="4">Uncharacterized protein</fullName>
    </submittedName>
</protein>
<evidence type="ECO:0000256" key="2">
    <source>
        <dbReference type="SAM" id="Phobius"/>
    </source>
</evidence>
<keyword evidence="3" id="KW-0732">Signal</keyword>
<gene>
    <name evidence="4" type="ORF">BZA70DRAFT_278526</name>
</gene>
<feature type="region of interest" description="Disordered" evidence="1">
    <location>
        <begin position="718"/>
        <end position="744"/>
    </location>
</feature>
<feature type="signal peptide" evidence="3">
    <location>
        <begin position="1"/>
        <end position="25"/>
    </location>
</feature>
<keyword evidence="2" id="KW-1133">Transmembrane helix</keyword>
<dbReference type="EMBL" id="JBBJBU010000005">
    <property type="protein sequence ID" value="KAK7205600.1"/>
    <property type="molecule type" value="Genomic_DNA"/>
</dbReference>
<evidence type="ECO:0000256" key="3">
    <source>
        <dbReference type="SAM" id="SignalP"/>
    </source>
</evidence>
<feature type="region of interest" description="Disordered" evidence="1">
    <location>
        <begin position="570"/>
        <end position="642"/>
    </location>
</feature>
<feature type="transmembrane region" description="Helical" evidence="2">
    <location>
        <begin position="69"/>
        <end position="85"/>
    </location>
</feature>
<dbReference type="Proteomes" id="UP001498771">
    <property type="component" value="Unassembled WGS sequence"/>
</dbReference>
<dbReference type="GeneID" id="90038122"/>
<keyword evidence="2" id="KW-0812">Transmembrane</keyword>
<feature type="compositionally biased region" description="Basic and acidic residues" evidence="1">
    <location>
        <begin position="620"/>
        <end position="631"/>
    </location>
</feature>
<keyword evidence="2" id="KW-0472">Membrane</keyword>
<feature type="compositionally biased region" description="Low complexity" evidence="1">
    <location>
        <begin position="718"/>
        <end position="737"/>
    </location>
</feature>
<name>A0ABR1F6X6_9ASCO</name>
<feature type="compositionally biased region" description="Basic and acidic residues" evidence="1">
    <location>
        <begin position="570"/>
        <end position="613"/>
    </location>
</feature>
<comment type="caution">
    <text evidence="4">The sequence shown here is derived from an EMBL/GenBank/DDBJ whole genome shotgun (WGS) entry which is preliminary data.</text>
</comment>
<proteinExistence type="predicted"/>
<organism evidence="4 5">
    <name type="scientific">Myxozyma melibiosi</name>
    <dbReference type="NCBI Taxonomy" id="54550"/>
    <lineage>
        <taxon>Eukaryota</taxon>
        <taxon>Fungi</taxon>
        <taxon>Dikarya</taxon>
        <taxon>Ascomycota</taxon>
        <taxon>Saccharomycotina</taxon>
        <taxon>Lipomycetes</taxon>
        <taxon>Lipomycetales</taxon>
        <taxon>Lipomycetaceae</taxon>
        <taxon>Myxozyma</taxon>
    </lineage>
</organism>
<keyword evidence="5" id="KW-1185">Reference proteome</keyword>
<feature type="chain" id="PRO_5047324646" evidence="3">
    <location>
        <begin position="26"/>
        <end position="795"/>
    </location>
</feature>